<organism evidence="1">
    <name type="scientific">Arundo donax</name>
    <name type="common">Giant reed</name>
    <name type="synonym">Donax arundinaceus</name>
    <dbReference type="NCBI Taxonomy" id="35708"/>
    <lineage>
        <taxon>Eukaryota</taxon>
        <taxon>Viridiplantae</taxon>
        <taxon>Streptophyta</taxon>
        <taxon>Embryophyta</taxon>
        <taxon>Tracheophyta</taxon>
        <taxon>Spermatophyta</taxon>
        <taxon>Magnoliopsida</taxon>
        <taxon>Liliopsida</taxon>
        <taxon>Poales</taxon>
        <taxon>Poaceae</taxon>
        <taxon>PACMAD clade</taxon>
        <taxon>Arundinoideae</taxon>
        <taxon>Arundineae</taxon>
        <taxon>Arundo</taxon>
    </lineage>
</organism>
<accession>A0A0A9RFY6</accession>
<reference evidence="1" key="2">
    <citation type="journal article" date="2015" name="Data Brief">
        <title>Shoot transcriptome of the giant reed, Arundo donax.</title>
        <authorList>
            <person name="Barrero R.A."/>
            <person name="Guerrero F.D."/>
            <person name="Moolhuijzen P."/>
            <person name="Goolsby J.A."/>
            <person name="Tidwell J."/>
            <person name="Bellgard S.E."/>
            <person name="Bellgard M.I."/>
        </authorList>
    </citation>
    <scope>NUCLEOTIDE SEQUENCE</scope>
    <source>
        <tissue evidence="1">Shoot tissue taken approximately 20 cm above the soil surface</tissue>
    </source>
</reference>
<dbReference type="AlphaFoldDB" id="A0A0A9RFY6"/>
<reference evidence="1" key="1">
    <citation type="submission" date="2014-09" db="EMBL/GenBank/DDBJ databases">
        <authorList>
            <person name="Magalhaes I.L.F."/>
            <person name="Oliveira U."/>
            <person name="Santos F.R."/>
            <person name="Vidigal T.H.D.A."/>
            <person name="Brescovit A.D."/>
            <person name="Santos A.J."/>
        </authorList>
    </citation>
    <scope>NUCLEOTIDE SEQUENCE</scope>
    <source>
        <tissue evidence="1">Shoot tissue taken approximately 20 cm above the soil surface</tissue>
    </source>
</reference>
<proteinExistence type="predicted"/>
<protein>
    <submittedName>
        <fullName evidence="1">Uncharacterized protein</fullName>
    </submittedName>
</protein>
<evidence type="ECO:0000313" key="1">
    <source>
        <dbReference type="EMBL" id="JAE35739.1"/>
    </source>
</evidence>
<name>A0A0A9RFY6_ARUDO</name>
<dbReference type="EMBL" id="GBRH01162157">
    <property type="protein sequence ID" value="JAE35739.1"/>
    <property type="molecule type" value="Transcribed_RNA"/>
</dbReference>
<sequence length="56" mass="5982">MSLQVGNDRELLGVATAAGVALVTVASLVVVLHTQDCLERLELLVLFVPLATHKWA</sequence>